<evidence type="ECO:0000259" key="5">
    <source>
        <dbReference type="Pfam" id="PF01385"/>
    </source>
</evidence>
<comment type="caution">
    <text evidence="7">The sequence shown here is derived from an EMBL/GenBank/DDBJ whole genome shotgun (WGS) entry which is preliminary data.</text>
</comment>
<organism evidence="7 8">
    <name type="scientific">Lactobacillus crispatus</name>
    <dbReference type="NCBI Taxonomy" id="47770"/>
    <lineage>
        <taxon>Bacteria</taxon>
        <taxon>Bacillati</taxon>
        <taxon>Bacillota</taxon>
        <taxon>Bacilli</taxon>
        <taxon>Lactobacillales</taxon>
        <taxon>Lactobacillaceae</taxon>
        <taxon>Lactobacillus</taxon>
    </lineage>
</organism>
<dbReference type="InterPro" id="IPR001959">
    <property type="entry name" value="Transposase"/>
</dbReference>
<keyword evidence="4" id="KW-0233">DNA recombination</keyword>
<dbReference type="NCBIfam" id="TIGR01766">
    <property type="entry name" value="IS200/IS605 family accessory protein TnpB-like domain"/>
    <property type="match status" value="1"/>
</dbReference>
<comment type="similarity">
    <text evidence="1">In the C-terminal section; belongs to the transposase 35 family.</text>
</comment>
<reference evidence="7 8" key="1">
    <citation type="submission" date="2020-01" db="EMBL/GenBank/DDBJ databases">
        <title>Vaginal microbiome of pregnant Indian women: Insights into the genome of dominants Lactobacillus species.</title>
        <authorList>
            <person name="Das B."/>
            <person name="Mehta O."/>
            <person name="Ghosh T.S."/>
            <person name="Kothidar A."/>
            <person name="Gowtham M.R."/>
            <person name="Mitra R."/>
            <person name="Kshetrapal P."/>
            <person name="Wadhwa N."/>
            <person name="Thiruvengadam R."/>
            <person name="Nair G.B."/>
            <person name="Bhatnagar S."/>
            <person name="Pore S."/>
        </authorList>
    </citation>
    <scope>NUCLEOTIDE SEQUENCE [LARGE SCALE GENOMIC DNA]</scope>
    <source>
        <strain evidence="7 8">Indica2</strain>
    </source>
</reference>
<feature type="domain" description="Cas12f1-like TNB" evidence="6">
    <location>
        <begin position="390"/>
        <end position="471"/>
    </location>
</feature>
<protein>
    <submittedName>
        <fullName evidence="7">IS200/IS605 family element transposase accessory protein TnpB</fullName>
    </submittedName>
</protein>
<accession>A0A7X4HNF2</accession>
<evidence type="ECO:0000256" key="4">
    <source>
        <dbReference type="ARBA" id="ARBA00023172"/>
    </source>
</evidence>
<dbReference type="Pfam" id="PF07282">
    <property type="entry name" value="Cas12f1-like_TNB"/>
    <property type="match status" value="1"/>
</dbReference>
<dbReference type="EMBL" id="WWFF01000009">
    <property type="protein sequence ID" value="MYN54044.1"/>
    <property type="molecule type" value="Genomic_DNA"/>
</dbReference>
<dbReference type="RefSeq" id="WP_100733289.1">
    <property type="nucleotide sequence ID" value="NZ_MKXG01000410.1"/>
</dbReference>
<evidence type="ECO:0000256" key="3">
    <source>
        <dbReference type="ARBA" id="ARBA00023125"/>
    </source>
</evidence>
<proteinExistence type="inferred from homology"/>
<keyword evidence="3" id="KW-0238">DNA-binding</keyword>
<gene>
    <name evidence="7" type="primary">tnpB</name>
    <name evidence="7" type="ORF">GTK63_06940</name>
</gene>
<evidence type="ECO:0000313" key="7">
    <source>
        <dbReference type="EMBL" id="MYN54044.1"/>
    </source>
</evidence>
<dbReference type="GO" id="GO:0032196">
    <property type="term" value="P:transposition"/>
    <property type="evidence" value="ECO:0007669"/>
    <property type="project" value="UniProtKB-KW"/>
</dbReference>
<keyword evidence="2" id="KW-0815">Transposition</keyword>
<dbReference type="InterPro" id="IPR010095">
    <property type="entry name" value="Cas12f1-like_TNB"/>
</dbReference>
<evidence type="ECO:0000256" key="1">
    <source>
        <dbReference type="ARBA" id="ARBA00008761"/>
    </source>
</evidence>
<dbReference type="GO" id="GO:0003677">
    <property type="term" value="F:DNA binding"/>
    <property type="evidence" value="ECO:0007669"/>
    <property type="project" value="UniProtKB-KW"/>
</dbReference>
<feature type="domain" description="Probable transposase IS891/IS1136/IS1341" evidence="5">
    <location>
        <begin position="245"/>
        <end position="369"/>
    </location>
</feature>
<dbReference type="AlphaFoldDB" id="A0A7X4HNF2"/>
<dbReference type="Proteomes" id="UP000460132">
    <property type="component" value="Unassembled WGS sequence"/>
</dbReference>
<dbReference type="Pfam" id="PF01385">
    <property type="entry name" value="OrfB_IS605"/>
    <property type="match status" value="1"/>
</dbReference>
<dbReference type="GO" id="GO:0006310">
    <property type="term" value="P:DNA recombination"/>
    <property type="evidence" value="ECO:0007669"/>
    <property type="project" value="UniProtKB-KW"/>
</dbReference>
<name>A0A7X4HNF2_9LACO</name>
<evidence type="ECO:0000259" key="6">
    <source>
        <dbReference type="Pfam" id="PF07282"/>
    </source>
</evidence>
<sequence length="501" mass="58724">MSKQQEARQKMKEIMAHLATLVDTYYIYGNTKLENLLKWSNNCYNEANYLYRQRHFKNMRQYKYDLHLYKVGKLKEKPKYGKDYTATELTRLLKKQSLEGQNTLYRNCINIKISNSVVKDVRRNWSNYYKSLSDYKKHPYKYLGKPKFPKYLRKGKRHSTELDTQTIKLKGNYLVYDKADLKVRISPYLQQALDDTKQSNDEWLDQLTRRQRIRTYWLKPIVGGVKLCVTYVVSQKKLDKYKGKDVPQRKAGIVVAGDPGVDNLMTLATNNWQVNPLIINGKGIKSVNHFYNKRKAKLQELATKYKQKGVIIHKKDGTTQVVYHTGRAYSRLTQWRNQKILSAIHKATDRIIAYAISCGAERIIIGRNKYWKQRSNMSKKNNQNFIGIPHYRVVQILTYKANRYGIEVVSQPESYTSQTSFLDNEKPCWNNGNSSRKKQGKSPINRRIKRGLFRSNEGYLINADVNGALQIMTKNKVFCDRSNSQQIIGCVLHPRKWSPHF</sequence>
<evidence type="ECO:0000256" key="2">
    <source>
        <dbReference type="ARBA" id="ARBA00022578"/>
    </source>
</evidence>
<evidence type="ECO:0000313" key="8">
    <source>
        <dbReference type="Proteomes" id="UP000460132"/>
    </source>
</evidence>